<keyword evidence="3" id="KW-1185">Reference proteome</keyword>
<gene>
    <name evidence="2" type="ORF">MsAg5_14790</name>
</gene>
<dbReference type="PIRSF" id="PIRSF022080">
    <property type="entry name" value="UCP022080"/>
    <property type="match status" value="1"/>
</dbReference>
<dbReference type="InterPro" id="IPR016800">
    <property type="entry name" value="UCP022080"/>
</dbReference>
<dbReference type="Proteomes" id="UP001271789">
    <property type="component" value="Unassembled WGS sequence"/>
</dbReference>
<dbReference type="Pfam" id="PF18446">
    <property type="entry name" value="DUF5611"/>
    <property type="match status" value="1"/>
</dbReference>
<organism evidence="2 3">
    <name type="scientific">Methanolapillus africanus</name>
    <dbReference type="NCBI Taxonomy" id="3028297"/>
    <lineage>
        <taxon>Archaea</taxon>
        <taxon>Methanobacteriati</taxon>
        <taxon>Methanobacteriota</taxon>
        <taxon>Stenosarchaea group</taxon>
        <taxon>Methanomicrobia</taxon>
        <taxon>Methanosarcinales</taxon>
        <taxon>Methanosarcinaceae</taxon>
        <taxon>Methanolapillus</taxon>
    </lineage>
</organism>
<dbReference type="EMBL" id="JAWDKD010000021">
    <property type="protein sequence ID" value="MDV0447574.1"/>
    <property type="molecule type" value="Genomic_DNA"/>
</dbReference>
<comment type="caution">
    <text evidence="2">The sequence shown here is derived from an EMBL/GenBank/DDBJ whole genome shotgun (WGS) entry which is preliminary data.</text>
</comment>
<evidence type="ECO:0000259" key="1">
    <source>
        <dbReference type="Pfam" id="PF18446"/>
    </source>
</evidence>
<name>A0AAE4MKG7_9EURY</name>
<reference evidence="2" key="1">
    <citation type="submission" date="2023-06" db="EMBL/GenBank/DDBJ databases">
        <title>Genome sequence of Methanosarcinaceae archaeon Ag5.</title>
        <authorList>
            <person name="Protasov E."/>
            <person name="Platt K."/>
            <person name="Poehlein A."/>
            <person name="Daniel R."/>
            <person name="Brune A."/>
        </authorList>
    </citation>
    <scope>NUCLEOTIDE SEQUENCE</scope>
    <source>
        <strain evidence="2">Ag5</strain>
    </source>
</reference>
<evidence type="ECO:0000313" key="2">
    <source>
        <dbReference type="EMBL" id="MDV0447574.1"/>
    </source>
</evidence>
<protein>
    <recommendedName>
        <fullName evidence="1">DUF5611 domain-containing protein</fullName>
    </recommendedName>
</protein>
<evidence type="ECO:0000313" key="3">
    <source>
        <dbReference type="Proteomes" id="UP001271789"/>
    </source>
</evidence>
<feature type="domain" description="DUF5611" evidence="1">
    <location>
        <begin position="13"/>
        <end position="111"/>
    </location>
</feature>
<dbReference type="Gene3D" id="3.30.310.190">
    <property type="match status" value="1"/>
</dbReference>
<dbReference type="AlphaFoldDB" id="A0AAE4MKG7"/>
<sequence length="117" mass="13375">MGVNTLTHWGNFMQEYKLKRGFTPDIERLRTLLAECFGTEIKEEDKKLVTSYGALKKITVWIDNKKMCVDTVSDNAGVSDEMVLDTNKRFRNFLDKGTGYTSKDRVKNAKKDVSGED</sequence>
<proteinExistence type="predicted"/>
<accession>A0AAE4MKG7</accession>
<dbReference type="InterPro" id="IPR040713">
    <property type="entry name" value="DUF5611"/>
</dbReference>